<evidence type="ECO:0000256" key="6">
    <source>
        <dbReference type="ARBA" id="ARBA00022777"/>
    </source>
</evidence>
<dbReference type="SUPFAM" id="SSF47473">
    <property type="entry name" value="EF-hand"/>
    <property type="match status" value="1"/>
</dbReference>
<keyword evidence="4" id="KW-0677">Repeat</keyword>
<feature type="domain" description="Protein kinase" evidence="11">
    <location>
        <begin position="19"/>
        <end position="341"/>
    </location>
</feature>
<evidence type="ECO:0000256" key="3">
    <source>
        <dbReference type="ARBA" id="ARBA00022679"/>
    </source>
</evidence>
<dbReference type="GO" id="GO:0005524">
    <property type="term" value="F:ATP binding"/>
    <property type="evidence" value="ECO:0007669"/>
    <property type="project" value="UniProtKB-KW"/>
</dbReference>
<keyword evidence="3" id="KW-0808">Transferase</keyword>
<feature type="compositionally biased region" description="Low complexity" evidence="10">
    <location>
        <begin position="563"/>
        <end position="598"/>
    </location>
</feature>
<comment type="cofactor">
    <cofactor evidence="1">
        <name>Mg(2+)</name>
        <dbReference type="ChEBI" id="CHEBI:18420"/>
    </cofactor>
</comment>
<dbReference type="InterPro" id="IPR002048">
    <property type="entry name" value="EF_hand_dom"/>
</dbReference>
<evidence type="ECO:0000313" key="13">
    <source>
        <dbReference type="EMBL" id="OEH79919.1"/>
    </source>
</evidence>
<dbReference type="Proteomes" id="UP000095192">
    <property type="component" value="Unassembled WGS sequence"/>
</dbReference>
<name>A0A1D3D8Z9_9EIME</name>
<dbReference type="InParanoid" id="A0A1D3D8Z9"/>
<feature type="compositionally biased region" description="Low complexity" evidence="10">
    <location>
        <begin position="609"/>
        <end position="622"/>
    </location>
</feature>
<dbReference type="CDD" id="cd00051">
    <property type="entry name" value="EFh"/>
    <property type="match status" value="1"/>
</dbReference>
<feature type="domain" description="EF-hand" evidence="12">
    <location>
        <begin position="457"/>
        <end position="492"/>
    </location>
</feature>
<dbReference type="SUPFAM" id="SSF56112">
    <property type="entry name" value="Protein kinase-like (PK-like)"/>
    <property type="match status" value="1"/>
</dbReference>
<accession>A0A1D3D8Z9</accession>
<evidence type="ECO:0000313" key="14">
    <source>
        <dbReference type="Proteomes" id="UP000095192"/>
    </source>
</evidence>
<dbReference type="PROSITE" id="PS50011">
    <property type="entry name" value="PROTEIN_KINASE_DOM"/>
    <property type="match status" value="1"/>
</dbReference>
<dbReference type="InterPro" id="IPR050205">
    <property type="entry name" value="CDPK_Ser/Thr_kinases"/>
</dbReference>
<dbReference type="AlphaFoldDB" id="A0A1D3D8Z9"/>
<keyword evidence="14" id="KW-1185">Reference proteome</keyword>
<keyword evidence="8" id="KW-0067">ATP-binding</keyword>
<dbReference type="Pfam" id="PF13499">
    <property type="entry name" value="EF-hand_7"/>
    <property type="match status" value="2"/>
</dbReference>
<keyword evidence="2" id="KW-0723">Serine/threonine-protein kinase</keyword>
<keyword evidence="5" id="KW-0547">Nucleotide-binding</keyword>
<keyword evidence="6" id="KW-0418">Kinase</keyword>
<dbReference type="VEuPathDB" id="ToxoDB:LOC34619203"/>
<dbReference type="VEuPathDB" id="ToxoDB:cyc_05613"/>
<evidence type="ECO:0000259" key="11">
    <source>
        <dbReference type="PROSITE" id="PS50011"/>
    </source>
</evidence>
<evidence type="ECO:0000256" key="7">
    <source>
        <dbReference type="ARBA" id="ARBA00022837"/>
    </source>
</evidence>
<sequence length="622" mass="67792">MEGEEEVSAMLRAFFSEFRLFATFRSSGISGAVRLGRHRVSGRFVAVKTLNVSKISQRRAALLYNEVAVYMQLDHPNIAKLLDIFLDGMKPHELASPQSRFSVDAGSAAAGGNPSSASRAAASADRMARAGDARVSAYEASEVLSRGDTGSGSHKCFRLVMELCSGKELYERLAKKKKYSERDAARITMQMLAAVNYCHQHSICHRDLKLENWVYLDEREDAPLKLIDFGFSCLFKPNNLMSAMHGTVYYVAPEVMDGKYDQLCDVWSIGVIVYMLLSGTPPFAGSTDQEILVKIRRCQYTFEGPRWQGVSPQAKCFISGLLKRNPHERLSAAQALSHPWLAATETELRSHPINLDVLKCMQRFAACSIIQRAALGLIALSMPSSKDLEELERLFWALDAEGTGTIRVEGLVETLVAKLNIPEAEALHIFQRIDQTGDQEINYSEFLAATFQTQVALSQSLIREAFERLDADHSGEISLANLRQILGDSYGGLLVEDILAQCDIKKNGVIDFEEFMTALVGTESSSSPGGCLLLKLPRAEQSQVLSIVERNLSGLANVRKQSLSSELSQQQQSSSSSKAASESAGDEAATTAAAANAAVSRGEGKRRGASVQAAANSAAAAI</sequence>
<dbReference type="VEuPathDB" id="ToxoDB:LOC34621942"/>
<dbReference type="InterPro" id="IPR011009">
    <property type="entry name" value="Kinase-like_dom_sf"/>
</dbReference>
<dbReference type="PANTHER" id="PTHR24349">
    <property type="entry name" value="SERINE/THREONINE-PROTEIN KINASE"/>
    <property type="match status" value="1"/>
</dbReference>
<dbReference type="Gene3D" id="1.10.238.10">
    <property type="entry name" value="EF-hand"/>
    <property type="match status" value="2"/>
</dbReference>
<dbReference type="InterPro" id="IPR000719">
    <property type="entry name" value="Prot_kinase_dom"/>
</dbReference>
<evidence type="ECO:0000256" key="8">
    <source>
        <dbReference type="ARBA" id="ARBA00022840"/>
    </source>
</evidence>
<evidence type="ECO:0000256" key="4">
    <source>
        <dbReference type="ARBA" id="ARBA00022737"/>
    </source>
</evidence>
<reference evidence="13 14" key="1">
    <citation type="journal article" date="2016" name="BMC Genomics">
        <title>Comparative genomics reveals Cyclospora cayetanensis possesses coccidia-like metabolism and invasion components but unique surface antigens.</title>
        <authorList>
            <person name="Liu S."/>
            <person name="Wang L."/>
            <person name="Zheng H."/>
            <person name="Xu Z."/>
            <person name="Roellig D.M."/>
            <person name="Li N."/>
            <person name="Frace M.A."/>
            <person name="Tang K."/>
            <person name="Arrowood M.J."/>
            <person name="Moss D.M."/>
            <person name="Zhang L."/>
            <person name="Feng Y."/>
            <person name="Xiao L."/>
        </authorList>
    </citation>
    <scope>NUCLEOTIDE SEQUENCE [LARGE SCALE GENOMIC DNA]</scope>
    <source>
        <strain evidence="13 14">CHN_HEN01</strain>
    </source>
</reference>
<dbReference type="GO" id="GO:0004674">
    <property type="term" value="F:protein serine/threonine kinase activity"/>
    <property type="evidence" value="ECO:0007669"/>
    <property type="project" value="UniProtKB-KW"/>
</dbReference>
<dbReference type="Gene3D" id="1.10.510.10">
    <property type="entry name" value="Transferase(Phosphotransferase) domain 1"/>
    <property type="match status" value="1"/>
</dbReference>
<feature type="region of interest" description="Disordered" evidence="10">
    <location>
        <begin position="563"/>
        <end position="622"/>
    </location>
</feature>
<dbReference type="SMART" id="SM00220">
    <property type="entry name" value="S_TKc"/>
    <property type="match status" value="1"/>
</dbReference>
<evidence type="ECO:0000256" key="9">
    <source>
        <dbReference type="ARBA" id="ARBA00024334"/>
    </source>
</evidence>
<comment type="similarity">
    <text evidence="9">Belongs to the protein kinase superfamily. Ser/Thr protein kinase family. CDPK subfamily.</text>
</comment>
<protein>
    <submittedName>
        <fullName evidence="13">CAM CDPK domain-containing protein</fullName>
    </submittedName>
</protein>
<dbReference type="Pfam" id="PF00069">
    <property type="entry name" value="Pkinase"/>
    <property type="match status" value="1"/>
</dbReference>
<dbReference type="PROSITE" id="PS50222">
    <property type="entry name" value="EF_HAND_2"/>
    <property type="match status" value="3"/>
</dbReference>
<evidence type="ECO:0000256" key="2">
    <source>
        <dbReference type="ARBA" id="ARBA00022527"/>
    </source>
</evidence>
<keyword evidence="7" id="KW-0106">Calcium</keyword>
<dbReference type="CDD" id="cd05117">
    <property type="entry name" value="STKc_CAMK"/>
    <property type="match status" value="1"/>
</dbReference>
<dbReference type="FunFam" id="1.10.238.10:FF:000003">
    <property type="entry name" value="Calmodulin A"/>
    <property type="match status" value="1"/>
</dbReference>
<feature type="domain" description="EF-hand" evidence="12">
    <location>
        <begin position="495"/>
        <end position="525"/>
    </location>
</feature>
<evidence type="ECO:0000256" key="1">
    <source>
        <dbReference type="ARBA" id="ARBA00001946"/>
    </source>
</evidence>
<dbReference type="GO" id="GO:0005509">
    <property type="term" value="F:calcium ion binding"/>
    <property type="evidence" value="ECO:0007669"/>
    <property type="project" value="InterPro"/>
</dbReference>
<evidence type="ECO:0000256" key="5">
    <source>
        <dbReference type="ARBA" id="ARBA00022741"/>
    </source>
</evidence>
<comment type="caution">
    <text evidence="13">The sequence shown here is derived from an EMBL/GenBank/DDBJ whole genome shotgun (WGS) entry which is preliminary data.</text>
</comment>
<evidence type="ECO:0000259" key="12">
    <source>
        <dbReference type="PROSITE" id="PS50222"/>
    </source>
</evidence>
<feature type="domain" description="EF-hand" evidence="12">
    <location>
        <begin position="421"/>
        <end position="456"/>
    </location>
</feature>
<gene>
    <name evidence="13" type="ORF">cyc_05613</name>
</gene>
<evidence type="ECO:0000256" key="10">
    <source>
        <dbReference type="SAM" id="MobiDB-lite"/>
    </source>
</evidence>
<dbReference type="EMBL" id="JROU02000238">
    <property type="protein sequence ID" value="OEH79919.1"/>
    <property type="molecule type" value="Genomic_DNA"/>
</dbReference>
<organism evidence="13 14">
    <name type="scientific">Cyclospora cayetanensis</name>
    <dbReference type="NCBI Taxonomy" id="88456"/>
    <lineage>
        <taxon>Eukaryota</taxon>
        <taxon>Sar</taxon>
        <taxon>Alveolata</taxon>
        <taxon>Apicomplexa</taxon>
        <taxon>Conoidasida</taxon>
        <taxon>Coccidia</taxon>
        <taxon>Eucoccidiorida</taxon>
        <taxon>Eimeriorina</taxon>
        <taxon>Eimeriidae</taxon>
        <taxon>Cyclospora</taxon>
    </lineage>
</organism>
<dbReference type="SMART" id="SM00054">
    <property type="entry name" value="EFh"/>
    <property type="match status" value="4"/>
</dbReference>
<dbReference type="InterPro" id="IPR011992">
    <property type="entry name" value="EF-hand-dom_pair"/>
</dbReference>
<proteinExistence type="inferred from homology"/>
<dbReference type="Gene3D" id="3.30.200.20">
    <property type="entry name" value="Phosphorylase Kinase, domain 1"/>
    <property type="match status" value="1"/>
</dbReference>